<protein>
    <submittedName>
        <fullName evidence="1">Uncharacterized protein</fullName>
    </submittedName>
</protein>
<dbReference type="EMBL" id="LR778301">
    <property type="protein sequence ID" value="CAB1368371.1"/>
    <property type="molecule type" value="Genomic_DNA"/>
</dbReference>
<dbReference type="KEGG" id="doe:DENOEST_1206"/>
<dbReference type="AlphaFoldDB" id="A0A6S6XR12"/>
<organism evidence="1 2">
    <name type="scientific">Denitratisoma oestradiolicum</name>
    <dbReference type="NCBI Taxonomy" id="311182"/>
    <lineage>
        <taxon>Bacteria</taxon>
        <taxon>Pseudomonadati</taxon>
        <taxon>Pseudomonadota</taxon>
        <taxon>Betaproteobacteria</taxon>
        <taxon>Nitrosomonadales</taxon>
        <taxon>Sterolibacteriaceae</taxon>
        <taxon>Denitratisoma</taxon>
    </lineage>
</organism>
<gene>
    <name evidence="1" type="ORF">DENOEST_1206</name>
</gene>
<evidence type="ECO:0000313" key="1">
    <source>
        <dbReference type="EMBL" id="CAB1368371.1"/>
    </source>
</evidence>
<sequence>MATTEVDVICNVCIHHNRQHETVKIQKLRKWTLLGGLFFGDRVVEDFPVHGLHSLLISASKNYLSGFFGEWGGGFETSFP</sequence>
<proteinExistence type="predicted"/>
<dbReference type="Proteomes" id="UP000515733">
    <property type="component" value="Chromosome"/>
</dbReference>
<accession>A0A6S6XR12</accession>
<reference evidence="1 2" key="1">
    <citation type="submission" date="2020-03" db="EMBL/GenBank/DDBJ databases">
        <authorList>
            <consortium name="Genoscope - CEA"/>
            <person name="William W."/>
        </authorList>
    </citation>
    <scope>NUCLEOTIDE SEQUENCE [LARGE SCALE GENOMIC DNA]</scope>
    <source>
        <strain evidence="2">DSM 16959</strain>
    </source>
</reference>
<keyword evidence="2" id="KW-1185">Reference proteome</keyword>
<name>A0A6S6XR12_9PROT</name>
<evidence type="ECO:0000313" key="2">
    <source>
        <dbReference type="Proteomes" id="UP000515733"/>
    </source>
</evidence>